<feature type="region of interest" description="Disordered" evidence="1">
    <location>
        <begin position="52"/>
        <end position="102"/>
    </location>
</feature>
<protein>
    <submittedName>
        <fullName evidence="2">Uncharacterized protein</fullName>
    </submittedName>
</protein>
<feature type="compositionally biased region" description="Polar residues" evidence="1">
    <location>
        <begin position="80"/>
        <end position="94"/>
    </location>
</feature>
<feature type="compositionally biased region" description="Basic and acidic residues" evidence="1">
    <location>
        <begin position="64"/>
        <end position="79"/>
    </location>
</feature>
<accession>A0A9Q1D4B6</accession>
<keyword evidence="3" id="KW-1185">Reference proteome</keyword>
<sequence>MEPETRDYFFKAQAVVQELQMALKDQPMAAGSLRKTFAEAVFQKVAVKRPPAFTSSSGFSTKQEALHGKRKDRELKLMESQKQGGHQQLTIPQQNREHRREERPRWVKAFGNYRPNQWITDGQGNNYRCSQAQMASRRLWKNAA</sequence>
<proteinExistence type="predicted"/>
<evidence type="ECO:0000313" key="2">
    <source>
        <dbReference type="EMBL" id="KAJ8258439.1"/>
    </source>
</evidence>
<feature type="compositionally biased region" description="Polar residues" evidence="1">
    <location>
        <begin position="53"/>
        <end position="63"/>
    </location>
</feature>
<name>A0A9Q1D4B6_CONCO</name>
<dbReference type="AlphaFoldDB" id="A0A9Q1D4B6"/>
<dbReference type="EMBL" id="JAFJMO010000013">
    <property type="protein sequence ID" value="KAJ8258439.1"/>
    <property type="molecule type" value="Genomic_DNA"/>
</dbReference>
<evidence type="ECO:0000256" key="1">
    <source>
        <dbReference type="SAM" id="MobiDB-lite"/>
    </source>
</evidence>
<reference evidence="2" key="1">
    <citation type="journal article" date="2023" name="Science">
        <title>Genome structures resolve the early diversification of teleost fishes.</title>
        <authorList>
            <person name="Parey E."/>
            <person name="Louis A."/>
            <person name="Montfort J."/>
            <person name="Bouchez O."/>
            <person name="Roques C."/>
            <person name="Iampietro C."/>
            <person name="Lluch J."/>
            <person name="Castinel A."/>
            <person name="Donnadieu C."/>
            <person name="Desvignes T."/>
            <person name="Floi Bucao C."/>
            <person name="Jouanno E."/>
            <person name="Wen M."/>
            <person name="Mejri S."/>
            <person name="Dirks R."/>
            <person name="Jansen H."/>
            <person name="Henkel C."/>
            <person name="Chen W.J."/>
            <person name="Zahm M."/>
            <person name="Cabau C."/>
            <person name="Klopp C."/>
            <person name="Thompson A.W."/>
            <person name="Robinson-Rechavi M."/>
            <person name="Braasch I."/>
            <person name="Lecointre G."/>
            <person name="Bobe J."/>
            <person name="Postlethwait J.H."/>
            <person name="Berthelot C."/>
            <person name="Roest Crollius H."/>
            <person name="Guiguen Y."/>
        </authorList>
    </citation>
    <scope>NUCLEOTIDE SEQUENCE</scope>
    <source>
        <strain evidence="2">Concon-B</strain>
    </source>
</reference>
<comment type="caution">
    <text evidence="2">The sequence shown here is derived from an EMBL/GenBank/DDBJ whole genome shotgun (WGS) entry which is preliminary data.</text>
</comment>
<dbReference type="Proteomes" id="UP001152803">
    <property type="component" value="Unassembled WGS sequence"/>
</dbReference>
<organism evidence="2 3">
    <name type="scientific">Conger conger</name>
    <name type="common">Conger eel</name>
    <name type="synonym">Muraena conger</name>
    <dbReference type="NCBI Taxonomy" id="82655"/>
    <lineage>
        <taxon>Eukaryota</taxon>
        <taxon>Metazoa</taxon>
        <taxon>Chordata</taxon>
        <taxon>Craniata</taxon>
        <taxon>Vertebrata</taxon>
        <taxon>Euteleostomi</taxon>
        <taxon>Actinopterygii</taxon>
        <taxon>Neopterygii</taxon>
        <taxon>Teleostei</taxon>
        <taxon>Anguilliformes</taxon>
        <taxon>Congridae</taxon>
        <taxon>Conger</taxon>
    </lineage>
</organism>
<evidence type="ECO:0000313" key="3">
    <source>
        <dbReference type="Proteomes" id="UP001152803"/>
    </source>
</evidence>
<gene>
    <name evidence="2" type="ORF">COCON_G00174510</name>
</gene>